<dbReference type="InterPro" id="IPR003838">
    <property type="entry name" value="ABC3_permease_C"/>
</dbReference>
<dbReference type="Proteomes" id="UP000070355">
    <property type="component" value="Unassembled WGS sequence"/>
</dbReference>
<evidence type="ECO:0000313" key="9">
    <source>
        <dbReference type="Proteomes" id="UP000070355"/>
    </source>
</evidence>
<evidence type="ECO:0000313" key="8">
    <source>
        <dbReference type="EMBL" id="KXB57654.1"/>
    </source>
</evidence>
<dbReference type="AlphaFoldDB" id="A0A133ZQD9"/>
<dbReference type="STRING" id="1379.HMPREF3186_01630"/>
<evidence type="ECO:0000256" key="3">
    <source>
        <dbReference type="ARBA" id="ARBA00022692"/>
    </source>
</evidence>
<evidence type="ECO:0000256" key="4">
    <source>
        <dbReference type="ARBA" id="ARBA00022989"/>
    </source>
</evidence>
<feature type="transmembrane region" description="Helical" evidence="6">
    <location>
        <begin position="283"/>
        <end position="304"/>
    </location>
</feature>
<keyword evidence="3 6" id="KW-0812">Transmembrane</keyword>
<accession>A0A133ZQD9</accession>
<proteinExistence type="predicted"/>
<keyword evidence="5 6" id="KW-0472">Membrane</keyword>
<keyword evidence="2" id="KW-1003">Cell membrane</keyword>
<gene>
    <name evidence="8" type="ORF">HMPREF3186_01630</name>
</gene>
<dbReference type="GO" id="GO:0005886">
    <property type="term" value="C:plasma membrane"/>
    <property type="evidence" value="ECO:0007669"/>
    <property type="project" value="UniProtKB-SubCell"/>
</dbReference>
<keyword evidence="4 6" id="KW-1133">Transmembrane helix</keyword>
<sequence length="419" mass="46957">MSIFNRAYLYIIRKKVRSSILFLIVTLISFFLLSGSVLNTTVNNISKNLYKDVNFGFNIESVDKSNKEIEKDTLKKIEELKGITTKNYIFSKPVVVEGKKVVQENQNITLNDEIKNKSNLVMMNGITASKSNIDFKSEVLKLEKGRHIEENDKNKIMIHEKFAELNNVNLGDKIKLSQEGKILELEVVGIYSGEKTNTFNGLSSDFIENTVYTDYNSSQQLLNLITNNKVTSVEYGVEDPTRLDDVIKTVENLGINNLMVSKSNKNYELVTSSVESITKITNMIRIGSVVVGVVILSLILMFWVRERTYEIGILLSLGTSKVNLVLQFIVEVLLVTIFGLMIALGIEMTTIKYLASNVGSIFSEELPKSIADELMKISVNGIDIVNLVIVMIAIVIISVVVALLPILKMKPKKILTNIN</sequence>
<evidence type="ECO:0000259" key="7">
    <source>
        <dbReference type="Pfam" id="PF02687"/>
    </source>
</evidence>
<dbReference type="Pfam" id="PF02687">
    <property type="entry name" value="FtsX"/>
    <property type="match status" value="1"/>
</dbReference>
<comment type="caution">
    <text evidence="8">The sequence shown here is derived from an EMBL/GenBank/DDBJ whole genome shotgun (WGS) entry which is preliminary data.</text>
</comment>
<feature type="transmembrane region" description="Helical" evidence="6">
    <location>
        <begin position="324"/>
        <end position="346"/>
    </location>
</feature>
<reference evidence="9" key="1">
    <citation type="submission" date="2016-01" db="EMBL/GenBank/DDBJ databases">
        <authorList>
            <person name="Mitreva M."/>
            <person name="Pepin K.H."/>
            <person name="Mihindukulasuriya K.A."/>
            <person name="Fulton R."/>
            <person name="Fronick C."/>
            <person name="O'Laughlin M."/>
            <person name="Miner T."/>
            <person name="Herter B."/>
            <person name="Rosa B.A."/>
            <person name="Cordes M."/>
            <person name="Tomlinson C."/>
            <person name="Wollam A."/>
            <person name="Palsikar V.B."/>
            <person name="Mardis E.R."/>
            <person name="Wilson R.K."/>
        </authorList>
    </citation>
    <scope>NUCLEOTIDE SEQUENCE [LARGE SCALE GENOMIC DNA]</scope>
    <source>
        <strain evidence="9">DNF01167</strain>
    </source>
</reference>
<feature type="transmembrane region" description="Helical" evidence="6">
    <location>
        <begin position="20"/>
        <end position="38"/>
    </location>
</feature>
<dbReference type="PATRIC" id="fig|1379.3.peg.1620"/>
<dbReference type="PANTHER" id="PTHR30572">
    <property type="entry name" value="MEMBRANE COMPONENT OF TRANSPORTER-RELATED"/>
    <property type="match status" value="1"/>
</dbReference>
<evidence type="ECO:0000256" key="1">
    <source>
        <dbReference type="ARBA" id="ARBA00004651"/>
    </source>
</evidence>
<protein>
    <submittedName>
        <fullName evidence="8">Efflux ABC transporter, permease protein</fullName>
    </submittedName>
</protein>
<name>A0A133ZQD9_9BACL</name>
<feature type="transmembrane region" description="Helical" evidence="6">
    <location>
        <begin position="384"/>
        <end position="407"/>
    </location>
</feature>
<dbReference type="PANTHER" id="PTHR30572:SF9">
    <property type="entry name" value="ABC TRANSPORTER PERMEASE PROTEIN"/>
    <property type="match status" value="1"/>
</dbReference>
<feature type="domain" description="ABC3 transporter permease C-terminal" evidence="7">
    <location>
        <begin position="286"/>
        <end position="410"/>
    </location>
</feature>
<dbReference type="EMBL" id="LSDC01000122">
    <property type="protein sequence ID" value="KXB57654.1"/>
    <property type="molecule type" value="Genomic_DNA"/>
</dbReference>
<dbReference type="GO" id="GO:0022857">
    <property type="term" value="F:transmembrane transporter activity"/>
    <property type="evidence" value="ECO:0007669"/>
    <property type="project" value="TreeGrafter"/>
</dbReference>
<evidence type="ECO:0000256" key="6">
    <source>
        <dbReference type="SAM" id="Phobius"/>
    </source>
</evidence>
<dbReference type="OrthoDB" id="9812886at2"/>
<evidence type="ECO:0000256" key="5">
    <source>
        <dbReference type="ARBA" id="ARBA00023136"/>
    </source>
</evidence>
<organism evidence="8 9">
    <name type="scientific">Gemella haemolysans</name>
    <dbReference type="NCBI Taxonomy" id="1379"/>
    <lineage>
        <taxon>Bacteria</taxon>
        <taxon>Bacillati</taxon>
        <taxon>Bacillota</taxon>
        <taxon>Bacilli</taxon>
        <taxon>Bacillales</taxon>
        <taxon>Gemellaceae</taxon>
        <taxon>Gemella</taxon>
    </lineage>
</organism>
<dbReference type="InterPro" id="IPR050250">
    <property type="entry name" value="Macrolide_Exporter_MacB"/>
</dbReference>
<dbReference type="RefSeq" id="WP_060914682.1">
    <property type="nucleotide sequence ID" value="NZ_KQ959992.1"/>
</dbReference>
<comment type="subcellular location">
    <subcellularLocation>
        <location evidence="1">Cell membrane</location>
        <topology evidence="1">Multi-pass membrane protein</topology>
    </subcellularLocation>
</comment>
<evidence type="ECO:0000256" key="2">
    <source>
        <dbReference type="ARBA" id="ARBA00022475"/>
    </source>
</evidence>